<evidence type="ECO:0000259" key="1">
    <source>
        <dbReference type="Pfam" id="PF13391"/>
    </source>
</evidence>
<keyword evidence="2" id="KW-0540">Nuclease</keyword>
<dbReference type="RefSeq" id="WP_190435199.1">
    <property type="nucleotide sequence ID" value="NZ_JAMPKM010000029.1"/>
</dbReference>
<keyword evidence="2" id="KW-0255">Endonuclease</keyword>
<dbReference type="GO" id="GO:0004519">
    <property type="term" value="F:endonuclease activity"/>
    <property type="evidence" value="ECO:0007669"/>
    <property type="project" value="UniProtKB-KW"/>
</dbReference>
<dbReference type="EMBL" id="JAMPKM010000029">
    <property type="protein sequence ID" value="MEP0820429.1"/>
    <property type="molecule type" value="Genomic_DNA"/>
</dbReference>
<protein>
    <submittedName>
        <fullName evidence="2">HNH endonuclease</fullName>
    </submittedName>
</protein>
<keyword evidence="3" id="KW-1185">Reference proteome</keyword>
<reference evidence="2 3" key="1">
    <citation type="submission" date="2022-04" db="EMBL/GenBank/DDBJ databases">
        <title>Positive selection, recombination, and allopatry shape intraspecific diversity of widespread and dominant cyanobacteria.</title>
        <authorList>
            <person name="Wei J."/>
            <person name="Shu W."/>
            <person name="Hu C."/>
        </authorList>
    </citation>
    <scope>NUCLEOTIDE SEQUENCE [LARGE SCALE GENOMIC DNA]</scope>
    <source>
        <strain evidence="2 3">GB2-A4</strain>
    </source>
</reference>
<evidence type="ECO:0000313" key="2">
    <source>
        <dbReference type="EMBL" id="MEP0820429.1"/>
    </source>
</evidence>
<organism evidence="2 3">
    <name type="scientific">Trichocoleus desertorum GB2-A4</name>
    <dbReference type="NCBI Taxonomy" id="2933944"/>
    <lineage>
        <taxon>Bacteria</taxon>
        <taxon>Bacillati</taxon>
        <taxon>Cyanobacteriota</taxon>
        <taxon>Cyanophyceae</taxon>
        <taxon>Leptolyngbyales</taxon>
        <taxon>Trichocoleusaceae</taxon>
        <taxon>Trichocoleus</taxon>
    </lineage>
</organism>
<dbReference type="Proteomes" id="UP001464891">
    <property type="component" value="Unassembled WGS sequence"/>
</dbReference>
<keyword evidence="2" id="KW-0378">Hydrolase</keyword>
<evidence type="ECO:0000313" key="3">
    <source>
        <dbReference type="Proteomes" id="UP001464891"/>
    </source>
</evidence>
<proteinExistence type="predicted"/>
<name>A0ABV0JFL5_9CYAN</name>
<comment type="caution">
    <text evidence="2">The sequence shown here is derived from an EMBL/GenBank/DDBJ whole genome shotgun (WGS) entry which is preliminary data.</text>
</comment>
<gene>
    <name evidence="2" type="ORF">NC998_25350</name>
</gene>
<feature type="domain" description="HNH nuclease" evidence="1">
    <location>
        <begin position="102"/>
        <end position="153"/>
    </location>
</feature>
<accession>A0ABV0JFL5</accession>
<dbReference type="Pfam" id="PF13391">
    <property type="entry name" value="HNH_2"/>
    <property type="match status" value="1"/>
</dbReference>
<sequence>MDIDLLQVENALQELGGIASCLEMANLLRQQYTATQYSEVDLAVRCIVYSHCPQHPQEYRGKPIFEAVDAWNYRFWKPAKQYSDRYVQALYRKKLVASWGCCMVTGAKVQCKASHIKPRHQCKDQTEKANVFNGLLLNPILDVLFDKGLISFDDHGQILFSSKLDADEIQRLGLSPTLKVQTIRNGHRAYLQYHRTQVFLGVSGSAEPTSVKNALI</sequence>
<dbReference type="InterPro" id="IPR003615">
    <property type="entry name" value="HNH_nuc"/>
</dbReference>